<accession>A0A7V1BMQ0</accession>
<name>A0A7V1BMQ0_9GAMM</name>
<dbReference type="AlphaFoldDB" id="A0A7V1BMQ0"/>
<gene>
    <name evidence="1" type="ORF">ENH64_06255</name>
</gene>
<comment type="caution">
    <text evidence="1">The sequence shown here is derived from an EMBL/GenBank/DDBJ whole genome shotgun (WGS) entry which is preliminary data.</text>
</comment>
<organism evidence="1">
    <name type="scientific">Halopseudomonas xinjiangensis</name>
    <dbReference type="NCBI Taxonomy" id="487184"/>
    <lineage>
        <taxon>Bacteria</taxon>
        <taxon>Pseudomonadati</taxon>
        <taxon>Pseudomonadota</taxon>
        <taxon>Gammaproteobacteria</taxon>
        <taxon>Pseudomonadales</taxon>
        <taxon>Pseudomonadaceae</taxon>
        <taxon>Halopseudomonas</taxon>
    </lineage>
</organism>
<proteinExistence type="predicted"/>
<dbReference type="Proteomes" id="UP000885703">
    <property type="component" value="Unassembled WGS sequence"/>
</dbReference>
<protein>
    <submittedName>
        <fullName evidence="1">Uncharacterized protein</fullName>
    </submittedName>
</protein>
<reference evidence="1" key="1">
    <citation type="journal article" date="2020" name="mSystems">
        <title>Genome- and Community-Level Interaction Insights into Carbon Utilization and Element Cycling Functions of Hydrothermarchaeota in Hydrothermal Sediment.</title>
        <authorList>
            <person name="Zhou Z."/>
            <person name="Liu Y."/>
            <person name="Xu W."/>
            <person name="Pan J."/>
            <person name="Luo Z.H."/>
            <person name="Li M."/>
        </authorList>
    </citation>
    <scope>NUCLEOTIDE SEQUENCE [LARGE SCALE GENOMIC DNA]</scope>
    <source>
        <strain evidence="1">HyVt-324</strain>
    </source>
</reference>
<evidence type="ECO:0000313" key="1">
    <source>
        <dbReference type="EMBL" id="HDZ56067.1"/>
    </source>
</evidence>
<dbReference type="EMBL" id="DRFO01000017">
    <property type="protein sequence ID" value="HDZ56067.1"/>
    <property type="molecule type" value="Genomic_DNA"/>
</dbReference>
<sequence length="80" mass="8924">METILNSCTKSARSTCVIEADSTLTIQFTYRCEDFTVVGINRDEYRDAQSLYNLGCSLIEEIEAAINMNRAPPCPQRNAG</sequence>